<accession>A0A1Q9BPU1</accession>
<comment type="caution">
    <text evidence="1">The sequence shown here is derived from an EMBL/GenBank/DDBJ whole genome shotgun (WGS) entry which is preliminary data.</text>
</comment>
<name>A0A1Q9BPU1_SYMMI</name>
<proteinExistence type="predicted"/>
<evidence type="ECO:0000313" key="2">
    <source>
        <dbReference type="Proteomes" id="UP000186817"/>
    </source>
</evidence>
<reference evidence="1 2" key="1">
    <citation type="submission" date="2016-02" db="EMBL/GenBank/DDBJ databases">
        <title>Genome analysis of coral dinoflagellate symbionts highlights evolutionary adaptations to a symbiotic lifestyle.</title>
        <authorList>
            <person name="Aranda M."/>
            <person name="Li Y."/>
            <person name="Liew Y.J."/>
            <person name="Baumgarten S."/>
            <person name="Simakov O."/>
            <person name="Wilson M."/>
            <person name="Piel J."/>
            <person name="Ashoor H."/>
            <person name="Bougouffa S."/>
            <person name="Bajic V.B."/>
            <person name="Ryu T."/>
            <person name="Ravasi T."/>
            <person name="Bayer T."/>
            <person name="Micklem G."/>
            <person name="Kim H."/>
            <person name="Bhak J."/>
            <person name="Lajeunesse T.C."/>
            <person name="Voolstra C.R."/>
        </authorList>
    </citation>
    <scope>NUCLEOTIDE SEQUENCE [LARGE SCALE GENOMIC DNA]</scope>
    <source>
        <strain evidence="1 2">CCMP2467</strain>
    </source>
</reference>
<dbReference type="Proteomes" id="UP000186817">
    <property type="component" value="Unassembled WGS sequence"/>
</dbReference>
<protein>
    <submittedName>
        <fullName evidence="1">Uncharacterized protein</fullName>
    </submittedName>
</protein>
<sequence>GPQLSSANRCAPAACQARIFEEMARGRVFLGAMGLLQPGLW</sequence>
<keyword evidence="2" id="KW-1185">Reference proteome</keyword>
<dbReference type="EMBL" id="LSRX01007724">
    <property type="protein sequence ID" value="OLP71919.1"/>
    <property type="molecule type" value="Genomic_DNA"/>
</dbReference>
<feature type="non-terminal residue" evidence="1">
    <location>
        <position position="1"/>
    </location>
</feature>
<organism evidence="1 2">
    <name type="scientific">Symbiodinium microadriaticum</name>
    <name type="common">Dinoflagellate</name>
    <name type="synonym">Zooxanthella microadriatica</name>
    <dbReference type="NCBI Taxonomy" id="2951"/>
    <lineage>
        <taxon>Eukaryota</taxon>
        <taxon>Sar</taxon>
        <taxon>Alveolata</taxon>
        <taxon>Dinophyceae</taxon>
        <taxon>Suessiales</taxon>
        <taxon>Symbiodiniaceae</taxon>
        <taxon>Symbiodinium</taxon>
    </lineage>
</organism>
<evidence type="ECO:0000313" key="1">
    <source>
        <dbReference type="EMBL" id="OLP71919.1"/>
    </source>
</evidence>
<gene>
    <name evidence="1" type="ORF">AK812_SmicGene48380</name>
</gene>
<dbReference type="AlphaFoldDB" id="A0A1Q9BPU1"/>